<sequence length="87" mass="9855">MSKKRRRYSGDFKAKVALAALKGGKTTSELATRFEVHPSRASLWKRELLDDAFDLQGKRMKKTRPRERLQGTCHPAPLSSVFAGFHP</sequence>
<dbReference type="InterPro" id="IPR010921">
    <property type="entry name" value="Trp_repressor/repl_initiator"/>
</dbReference>
<protein>
    <submittedName>
        <fullName evidence="1">Transposase</fullName>
    </submittedName>
</protein>
<evidence type="ECO:0000313" key="2">
    <source>
        <dbReference type="Proteomes" id="UP000249700"/>
    </source>
</evidence>
<gene>
    <name evidence="1" type="ORF">BCL93_1195</name>
</gene>
<comment type="caution">
    <text evidence="1">The sequence shown here is derived from an EMBL/GenBank/DDBJ whole genome shotgun (WGS) entry which is preliminary data.</text>
</comment>
<dbReference type="EMBL" id="QLSX01000019">
    <property type="protein sequence ID" value="RAR56803.1"/>
    <property type="molecule type" value="Genomic_DNA"/>
</dbReference>
<reference evidence="1 2" key="1">
    <citation type="submission" date="2018-06" db="EMBL/GenBank/DDBJ databases">
        <title>Comparative analysis of microorganisms from saline springs in Andes Mountain Range, Colombia.</title>
        <authorList>
            <person name="Rubin E."/>
        </authorList>
    </citation>
    <scope>NUCLEOTIDE SEQUENCE [LARGE SCALE GENOMIC DNA]</scope>
    <source>
        <strain evidence="1 2">USBA-857</strain>
    </source>
</reference>
<name>A0A328XI91_9GAMM</name>
<dbReference type="RefSeq" id="WP_112056518.1">
    <property type="nucleotide sequence ID" value="NZ_QLSX01000019.1"/>
</dbReference>
<proteinExistence type="predicted"/>
<dbReference type="Gene3D" id="1.10.10.10">
    <property type="entry name" value="Winged helix-like DNA-binding domain superfamily/Winged helix DNA-binding domain"/>
    <property type="match status" value="1"/>
</dbReference>
<dbReference type="Proteomes" id="UP000249700">
    <property type="component" value="Unassembled WGS sequence"/>
</dbReference>
<dbReference type="InterPro" id="IPR036388">
    <property type="entry name" value="WH-like_DNA-bd_sf"/>
</dbReference>
<dbReference type="GO" id="GO:0043565">
    <property type="term" value="F:sequence-specific DNA binding"/>
    <property type="evidence" value="ECO:0007669"/>
    <property type="project" value="InterPro"/>
</dbReference>
<dbReference type="GO" id="GO:0004803">
    <property type="term" value="F:transposase activity"/>
    <property type="evidence" value="ECO:0007669"/>
    <property type="project" value="InterPro"/>
</dbReference>
<dbReference type="SUPFAM" id="SSF48295">
    <property type="entry name" value="TrpR-like"/>
    <property type="match status" value="1"/>
</dbReference>
<dbReference type="OrthoDB" id="291972at2"/>
<evidence type="ECO:0000313" key="1">
    <source>
        <dbReference type="EMBL" id="RAR56803.1"/>
    </source>
</evidence>
<dbReference type="AlphaFoldDB" id="A0A328XI91"/>
<accession>A0A328XI91</accession>
<dbReference type="GO" id="GO:0006313">
    <property type="term" value="P:DNA transposition"/>
    <property type="evidence" value="ECO:0007669"/>
    <property type="project" value="InterPro"/>
</dbReference>
<organism evidence="1 2">
    <name type="scientific">Onishia taeanensis</name>
    <dbReference type="NCBI Taxonomy" id="284577"/>
    <lineage>
        <taxon>Bacteria</taxon>
        <taxon>Pseudomonadati</taxon>
        <taxon>Pseudomonadota</taxon>
        <taxon>Gammaproteobacteria</taxon>
        <taxon>Oceanospirillales</taxon>
        <taxon>Halomonadaceae</taxon>
        <taxon>Onishia</taxon>
    </lineage>
</organism>
<dbReference type="Pfam" id="PF01527">
    <property type="entry name" value="HTH_Tnp_1"/>
    <property type="match status" value="1"/>
</dbReference>
<dbReference type="InterPro" id="IPR002514">
    <property type="entry name" value="Transposase_8"/>
</dbReference>